<dbReference type="InterPro" id="IPR036412">
    <property type="entry name" value="HAD-like_sf"/>
</dbReference>
<dbReference type="Gene3D" id="1.10.150.240">
    <property type="entry name" value="Putative phosphatase, domain 2"/>
    <property type="match status" value="1"/>
</dbReference>
<dbReference type="Proteomes" id="UP000187344">
    <property type="component" value="Unassembled WGS sequence"/>
</dbReference>
<dbReference type="EMBL" id="LXYT01000002">
    <property type="protein sequence ID" value="OLY43051.1"/>
    <property type="molecule type" value="Genomic_DNA"/>
</dbReference>
<accession>A0A1R0F7W7</accession>
<dbReference type="InterPro" id="IPR041492">
    <property type="entry name" value="HAD_2"/>
</dbReference>
<evidence type="ECO:0000313" key="12">
    <source>
        <dbReference type="Proteomes" id="UP000187344"/>
    </source>
</evidence>
<comment type="pathway">
    <text evidence="3 10">Organic acid metabolism; glycolate biosynthesis; glycolate from 2-phosphoglycolate: step 1/1.</text>
</comment>
<keyword evidence="6 10" id="KW-0479">Metal-binding</keyword>
<gene>
    <name evidence="11" type="ORF">PEB0149_004730</name>
</gene>
<keyword evidence="12" id="KW-1185">Reference proteome</keyword>
<dbReference type="Gene3D" id="3.40.50.1000">
    <property type="entry name" value="HAD superfamily/HAD-like"/>
    <property type="match status" value="1"/>
</dbReference>
<evidence type="ECO:0000256" key="6">
    <source>
        <dbReference type="ARBA" id="ARBA00022723"/>
    </source>
</evidence>
<evidence type="ECO:0000256" key="1">
    <source>
        <dbReference type="ARBA" id="ARBA00000830"/>
    </source>
</evidence>
<evidence type="ECO:0000256" key="4">
    <source>
        <dbReference type="ARBA" id="ARBA00006171"/>
    </source>
</evidence>
<dbReference type="SFLD" id="SFLDG01135">
    <property type="entry name" value="C1.5.6:_HAD__Beta-PGM__Phospha"/>
    <property type="match status" value="1"/>
</dbReference>
<dbReference type="RefSeq" id="WP_075869975.1">
    <property type="nucleotide sequence ID" value="NZ_LXYT01000002.1"/>
</dbReference>
<dbReference type="EC" id="3.1.3.18" evidence="5 10"/>
<evidence type="ECO:0000256" key="10">
    <source>
        <dbReference type="HAMAP-Rule" id="MF_00495"/>
    </source>
</evidence>
<dbReference type="SFLD" id="SFLDG01129">
    <property type="entry name" value="C1.5:_HAD__Beta-PGM__Phosphata"/>
    <property type="match status" value="1"/>
</dbReference>
<dbReference type="InterPro" id="IPR050155">
    <property type="entry name" value="HAD-like_hydrolase_sf"/>
</dbReference>
<comment type="function">
    <text evidence="10">Specifically catalyzes the dephosphorylation of 2-phosphoglycolate. Is involved in the dissimilation of the intracellular 2-phosphoglycolate formed during the DNA repair of 3'-phosphoglycolate ends, a major class of DNA lesions induced by oxidative stress.</text>
</comment>
<name>A0A1R0F7W7_9HYPH</name>
<comment type="caution">
    <text evidence="11">The sequence shown here is derived from an EMBL/GenBank/DDBJ whole genome shotgun (WGS) entry which is preliminary data.</text>
</comment>
<organism evidence="11 12">
    <name type="scientific">Bartonella apis</name>
    <dbReference type="NCBI Taxonomy" id="1686310"/>
    <lineage>
        <taxon>Bacteria</taxon>
        <taxon>Pseudomonadati</taxon>
        <taxon>Pseudomonadota</taxon>
        <taxon>Alphaproteobacteria</taxon>
        <taxon>Hyphomicrobiales</taxon>
        <taxon>Bartonellaceae</taxon>
        <taxon>Bartonella</taxon>
    </lineage>
</organism>
<dbReference type="PANTHER" id="PTHR43434:SF1">
    <property type="entry name" value="PHOSPHOGLYCOLATE PHOSPHATASE"/>
    <property type="match status" value="1"/>
</dbReference>
<evidence type="ECO:0000256" key="9">
    <source>
        <dbReference type="ARBA" id="ARBA00023277"/>
    </source>
</evidence>
<comment type="similarity">
    <text evidence="4 10">Belongs to the HAD-like hydrolase superfamily. CbbY/CbbZ/Gph/YieH family.</text>
</comment>
<dbReference type="AlphaFoldDB" id="A0A1R0F7W7"/>
<evidence type="ECO:0000313" key="11">
    <source>
        <dbReference type="EMBL" id="OLY43051.1"/>
    </source>
</evidence>
<dbReference type="HAMAP" id="MF_00495">
    <property type="entry name" value="GPH_hydrolase_bact"/>
    <property type="match status" value="1"/>
</dbReference>
<dbReference type="GO" id="GO:0046295">
    <property type="term" value="P:glycolate biosynthetic process"/>
    <property type="evidence" value="ECO:0007669"/>
    <property type="project" value="UniProtKB-UniRule"/>
</dbReference>
<dbReference type="PANTHER" id="PTHR43434">
    <property type="entry name" value="PHOSPHOGLYCOLATE PHOSPHATASE"/>
    <property type="match status" value="1"/>
</dbReference>
<feature type="binding site" evidence="10">
    <location>
        <position position="12"/>
    </location>
    <ligand>
        <name>Mg(2+)</name>
        <dbReference type="ChEBI" id="CHEBI:18420"/>
    </ligand>
</feature>
<comment type="catalytic activity">
    <reaction evidence="1 10">
        <text>2-phosphoglycolate + H2O = glycolate + phosphate</text>
        <dbReference type="Rhea" id="RHEA:14369"/>
        <dbReference type="ChEBI" id="CHEBI:15377"/>
        <dbReference type="ChEBI" id="CHEBI:29805"/>
        <dbReference type="ChEBI" id="CHEBI:43474"/>
        <dbReference type="ChEBI" id="CHEBI:58033"/>
        <dbReference type="EC" id="3.1.3.18"/>
    </reaction>
</comment>
<dbReference type="GO" id="GO:0046872">
    <property type="term" value="F:metal ion binding"/>
    <property type="evidence" value="ECO:0007669"/>
    <property type="project" value="UniProtKB-KW"/>
</dbReference>
<feature type="active site" description="Nucleophile" evidence="10">
    <location>
        <position position="10"/>
    </location>
</feature>
<dbReference type="SUPFAM" id="SSF56784">
    <property type="entry name" value="HAD-like"/>
    <property type="match status" value="1"/>
</dbReference>
<dbReference type="InterPro" id="IPR037512">
    <property type="entry name" value="PGPase_prok"/>
</dbReference>
<dbReference type="GO" id="GO:0008967">
    <property type="term" value="F:phosphoglycolate phosphatase activity"/>
    <property type="evidence" value="ECO:0007669"/>
    <property type="project" value="UniProtKB-UniRule"/>
</dbReference>
<evidence type="ECO:0000256" key="2">
    <source>
        <dbReference type="ARBA" id="ARBA00001946"/>
    </source>
</evidence>
<dbReference type="NCBIfam" id="TIGR01549">
    <property type="entry name" value="HAD-SF-IA-v1"/>
    <property type="match status" value="1"/>
</dbReference>
<evidence type="ECO:0000256" key="5">
    <source>
        <dbReference type="ARBA" id="ARBA00013078"/>
    </source>
</evidence>
<dbReference type="GO" id="GO:0006281">
    <property type="term" value="P:DNA repair"/>
    <property type="evidence" value="ECO:0007669"/>
    <property type="project" value="TreeGrafter"/>
</dbReference>
<feature type="binding site" evidence="10">
    <location>
        <position position="10"/>
    </location>
    <ligand>
        <name>Mg(2+)</name>
        <dbReference type="ChEBI" id="CHEBI:18420"/>
    </ligand>
</feature>
<feature type="binding site" evidence="10">
    <location>
        <position position="172"/>
    </location>
    <ligand>
        <name>Mg(2+)</name>
        <dbReference type="ChEBI" id="CHEBI:18420"/>
    </ligand>
</feature>
<sequence>MSISPIIIFDLDGTLVDSAPDLLDSLNFSLKQDGLKTFTPDDIRRLVGMGGRIMIERALTFQKIKPDNAHVEKLLGTFLRHYEENMPGKTQFFDGVDLALDKLSEADYKLAVCTNKHEKLARHLLEGMGEASRFITIVGGDTFAYHKPDARHILSTIERACCTPDKALMVGDSQADILAAQSADIPVIAVDFGYTDKPVSAFNPTKIISHFNELTPDLVAKYIN</sequence>
<protein>
    <recommendedName>
        <fullName evidence="5 10">Phosphoglycolate phosphatase</fullName>
        <shortName evidence="10">PGP</shortName>
        <shortName evidence="10">PGPase</shortName>
        <ecNumber evidence="5 10">3.1.3.18</ecNumber>
    </recommendedName>
</protein>
<evidence type="ECO:0000256" key="7">
    <source>
        <dbReference type="ARBA" id="ARBA00022801"/>
    </source>
</evidence>
<reference evidence="11 12" key="1">
    <citation type="submission" date="2016-12" db="EMBL/GenBank/DDBJ databases">
        <title>Comparative genomics of Bartonella apis.</title>
        <authorList>
            <person name="Engel P."/>
        </authorList>
    </citation>
    <scope>NUCLEOTIDE SEQUENCE [LARGE SCALE GENOMIC DNA]</scope>
    <source>
        <strain evidence="11 12">PEB0149</strain>
    </source>
</reference>
<dbReference type="GO" id="GO:0005975">
    <property type="term" value="P:carbohydrate metabolic process"/>
    <property type="evidence" value="ECO:0007669"/>
    <property type="project" value="InterPro"/>
</dbReference>
<keyword evidence="9 10" id="KW-0119">Carbohydrate metabolism</keyword>
<dbReference type="InterPro" id="IPR023198">
    <property type="entry name" value="PGP-like_dom2"/>
</dbReference>
<dbReference type="InterPro" id="IPR006439">
    <property type="entry name" value="HAD-SF_hydro_IA"/>
</dbReference>
<keyword evidence="8 10" id="KW-0460">Magnesium</keyword>
<comment type="cofactor">
    <cofactor evidence="2 10">
        <name>Mg(2+)</name>
        <dbReference type="ChEBI" id="CHEBI:18420"/>
    </cofactor>
</comment>
<dbReference type="Pfam" id="PF13419">
    <property type="entry name" value="HAD_2"/>
    <property type="match status" value="1"/>
</dbReference>
<keyword evidence="7 10" id="KW-0378">Hydrolase</keyword>
<evidence type="ECO:0000256" key="3">
    <source>
        <dbReference type="ARBA" id="ARBA00004818"/>
    </source>
</evidence>
<dbReference type="GO" id="GO:0005829">
    <property type="term" value="C:cytosol"/>
    <property type="evidence" value="ECO:0007669"/>
    <property type="project" value="TreeGrafter"/>
</dbReference>
<proteinExistence type="inferred from homology"/>
<dbReference type="SFLD" id="SFLDS00003">
    <property type="entry name" value="Haloacid_Dehalogenase"/>
    <property type="match status" value="1"/>
</dbReference>
<evidence type="ECO:0000256" key="8">
    <source>
        <dbReference type="ARBA" id="ARBA00022842"/>
    </source>
</evidence>
<dbReference type="UniPathway" id="UPA00865">
    <property type="reaction ID" value="UER00834"/>
</dbReference>
<dbReference type="OrthoDB" id="9793014at2"/>
<dbReference type="InterPro" id="IPR023214">
    <property type="entry name" value="HAD_sf"/>
</dbReference>